<name>A0A1M6A5W2_9FLAO</name>
<gene>
    <name evidence="4" type="ORF">SAMN05443429_101162</name>
</gene>
<dbReference type="Proteomes" id="UP000184335">
    <property type="component" value="Unassembled WGS sequence"/>
</dbReference>
<keyword evidence="2" id="KW-1133">Transmembrane helix</keyword>
<evidence type="ECO:0000259" key="3">
    <source>
        <dbReference type="Pfam" id="PF03544"/>
    </source>
</evidence>
<dbReference type="RefSeq" id="WP_073177413.1">
    <property type="nucleotide sequence ID" value="NZ_FQYI01000001.1"/>
</dbReference>
<dbReference type="PANTHER" id="PTHR33446:SF2">
    <property type="entry name" value="PROTEIN TONB"/>
    <property type="match status" value="1"/>
</dbReference>
<evidence type="ECO:0000313" key="4">
    <source>
        <dbReference type="EMBL" id="SHI31858.1"/>
    </source>
</evidence>
<dbReference type="OrthoDB" id="1095452at2"/>
<proteinExistence type="predicted"/>
<dbReference type="STRING" id="1118202.SAMN05443429_101162"/>
<sequence>MANDTVYNAVPDLDDIVFENRNKEYGAYALRTNYPKYLTRAFLIGTALFLIAALTPFIIVKLKQMQEREKTEIDANLVEIQQEDVILEQPKEEEEPPPPPPPPKEEPVQQEVIQNVVPEPKKAPKVETPPPPISKQLETTTGLVNQEGVKTPSYTPPPPPPSTGTRAGTAEVKAPPAPTVSKTEIYDRVDQAADFPSGGINGFRQKFVDNFDTSVMSGDEGTLKAEITFVVEPDGSISQIKVNGKNSTFNKEAERAIKAIKTKWTPGKLNGEPVRSRFRLPVTMNFE</sequence>
<dbReference type="InterPro" id="IPR037682">
    <property type="entry name" value="TonB_C"/>
</dbReference>
<dbReference type="Gene3D" id="3.30.1150.10">
    <property type="match status" value="1"/>
</dbReference>
<evidence type="ECO:0000313" key="5">
    <source>
        <dbReference type="Proteomes" id="UP000184335"/>
    </source>
</evidence>
<reference evidence="4 5" key="1">
    <citation type="submission" date="2016-11" db="EMBL/GenBank/DDBJ databases">
        <authorList>
            <person name="Jaros S."/>
            <person name="Januszkiewicz K."/>
            <person name="Wedrychowicz H."/>
        </authorList>
    </citation>
    <scope>NUCLEOTIDE SEQUENCE [LARGE SCALE GENOMIC DNA]</scope>
    <source>
        <strain evidence="4 5">DSM 25479</strain>
    </source>
</reference>
<dbReference type="GO" id="GO:0098797">
    <property type="term" value="C:plasma membrane protein complex"/>
    <property type="evidence" value="ECO:0007669"/>
    <property type="project" value="TreeGrafter"/>
</dbReference>
<dbReference type="AlphaFoldDB" id="A0A1M6A5W2"/>
<feature type="region of interest" description="Disordered" evidence="1">
    <location>
        <begin position="88"/>
        <end position="179"/>
    </location>
</feature>
<evidence type="ECO:0000256" key="1">
    <source>
        <dbReference type="SAM" id="MobiDB-lite"/>
    </source>
</evidence>
<organism evidence="4 5">
    <name type="scientific">Cruoricaptor ignavus</name>
    <dbReference type="NCBI Taxonomy" id="1118202"/>
    <lineage>
        <taxon>Bacteria</taxon>
        <taxon>Pseudomonadati</taxon>
        <taxon>Bacteroidota</taxon>
        <taxon>Flavobacteriia</taxon>
        <taxon>Flavobacteriales</taxon>
        <taxon>Weeksellaceae</taxon>
        <taxon>Cruoricaptor</taxon>
    </lineage>
</organism>
<dbReference type="EMBL" id="FQYI01000001">
    <property type="protein sequence ID" value="SHI31858.1"/>
    <property type="molecule type" value="Genomic_DNA"/>
</dbReference>
<accession>A0A1M6A5W2</accession>
<dbReference type="GO" id="GO:0055085">
    <property type="term" value="P:transmembrane transport"/>
    <property type="evidence" value="ECO:0007669"/>
    <property type="project" value="InterPro"/>
</dbReference>
<feature type="domain" description="TonB C-terminal" evidence="3">
    <location>
        <begin position="225"/>
        <end position="283"/>
    </location>
</feature>
<dbReference type="GO" id="GO:0031992">
    <property type="term" value="F:energy transducer activity"/>
    <property type="evidence" value="ECO:0007669"/>
    <property type="project" value="TreeGrafter"/>
</dbReference>
<feature type="transmembrane region" description="Helical" evidence="2">
    <location>
        <begin position="41"/>
        <end position="60"/>
    </location>
</feature>
<dbReference type="SUPFAM" id="SSF74653">
    <property type="entry name" value="TolA/TonB C-terminal domain"/>
    <property type="match status" value="1"/>
</dbReference>
<dbReference type="InterPro" id="IPR051045">
    <property type="entry name" value="TonB-dependent_transducer"/>
</dbReference>
<evidence type="ECO:0000256" key="2">
    <source>
        <dbReference type="SAM" id="Phobius"/>
    </source>
</evidence>
<dbReference type="Pfam" id="PF03544">
    <property type="entry name" value="TonB_C"/>
    <property type="match status" value="1"/>
</dbReference>
<dbReference type="PANTHER" id="PTHR33446">
    <property type="entry name" value="PROTEIN TONB-RELATED"/>
    <property type="match status" value="1"/>
</dbReference>
<keyword evidence="2" id="KW-0812">Transmembrane</keyword>
<protein>
    <submittedName>
        <fullName evidence="4">Protein TonB</fullName>
    </submittedName>
</protein>
<keyword evidence="2" id="KW-0472">Membrane</keyword>
<keyword evidence="5" id="KW-1185">Reference proteome</keyword>